<protein>
    <submittedName>
        <fullName evidence="1">Uncharacterized protein</fullName>
    </submittedName>
</protein>
<accession>A0A0E9RLB1</accession>
<reference evidence="1" key="2">
    <citation type="journal article" date="2015" name="Fish Shellfish Immunol.">
        <title>Early steps in the European eel (Anguilla anguilla)-Vibrio vulnificus interaction in the gills: Role of the RtxA13 toxin.</title>
        <authorList>
            <person name="Callol A."/>
            <person name="Pajuelo D."/>
            <person name="Ebbesson L."/>
            <person name="Teles M."/>
            <person name="MacKenzie S."/>
            <person name="Amaro C."/>
        </authorList>
    </citation>
    <scope>NUCLEOTIDE SEQUENCE</scope>
</reference>
<evidence type="ECO:0000313" key="1">
    <source>
        <dbReference type="EMBL" id="JAH29138.1"/>
    </source>
</evidence>
<proteinExistence type="predicted"/>
<organism evidence="1">
    <name type="scientific">Anguilla anguilla</name>
    <name type="common">European freshwater eel</name>
    <name type="synonym">Muraena anguilla</name>
    <dbReference type="NCBI Taxonomy" id="7936"/>
    <lineage>
        <taxon>Eukaryota</taxon>
        <taxon>Metazoa</taxon>
        <taxon>Chordata</taxon>
        <taxon>Craniata</taxon>
        <taxon>Vertebrata</taxon>
        <taxon>Euteleostomi</taxon>
        <taxon>Actinopterygii</taxon>
        <taxon>Neopterygii</taxon>
        <taxon>Teleostei</taxon>
        <taxon>Anguilliformes</taxon>
        <taxon>Anguillidae</taxon>
        <taxon>Anguilla</taxon>
    </lineage>
</organism>
<dbReference type="AlphaFoldDB" id="A0A0E9RLB1"/>
<dbReference type="EMBL" id="GBXM01079439">
    <property type="protein sequence ID" value="JAH29138.1"/>
    <property type="molecule type" value="Transcribed_RNA"/>
</dbReference>
<reference evidence="1" key="1">
    <citation type="submission" date="2014-11" db="EMBL/GenBank/DDBJ databases">
        <authorList>
            <person name="Amaro Gonzalez C."/>
        </authorList>
    </citation>
    <scope>NUCLEOTIDE SEQUENCE</scope>
</reference>
<name>A0A0E9RLB1_ANGAN</name>
<sequence length="34" mass="3403">MQYLSPSSLCVCACTCVCLSAAGPLLSPSTAVEP</sequence>